<dbReference type="Gene3D" id="3.10.450.490">
    <property type="match status" value="1"/>
</dbReference>
<keyword evidence="3" id="KW-0479">Metal-binding</keyword>
<evidence type="ECO:0000256" key="2">
    <source>
        <dbReference type="ARBA" id="ARBA00022670"/>
    </source>
</evidence>
<evidence type="ECO:0000256" key="1">
    <source>
        <dbReference type="ARBA" id="ARBA00009388"/>
    </source>
</evidence>
<keyword evidence="9" id="KW-0964">Secreted</keyword>
<organism evidence="13 14">
    <name type="scientific">Acanthopleuribacter pedis</name>
    <dbReference type="NCBI Taxonomy" id="442870"/>
    <lineage>
        <taxon>Bacteria</taxon>
        <taxon>Pseudomonadati</taxon>
        <taxon>Acidobacteriota</taxon>
        <taxon>Holophagae</taxon>
        <taxon>Acanthopleuribacterales</taxon>
        <taxon>Acanthopleuribacteraceae</taxon>
        <taxon>Acanthopleuribacter</taxon>
    </lineage>
</organism>
<evidence type="ECO:0000259" key="11">
    <source>
        <dbReference type="Pfam" id="PF02868"/>
    </source>
</evidence>
<feature type="domain" description="Peptidase M4 C-terminal" evidence="11">
    <location>
        <begin position="322"/>
        <end position="490"/>
    </location>
</feature>
<dbReference type="InterPro" id="IPR011096">
    <property type="entry name" value="FTP_domain"/>
</dbReference>
<evidence type="ECO:0000256" key="8">
    <source>
        <dbReference type="PIRSR" id="PIRSR623612-1"/>
    </source>
</evidence>
<protein>
    <recommendedName>
        <fullName evidence="9">Neutral metalloproteinase</fullName>
        <ecNumber evidence="9">3.4.24.-</ecNumber>
    </recommendedName>
</protein>
<evidence type="ECO:0000256" key="6">
    <source>
        <dbReference type="ARBA" id="ARBA00022833"/>
    </source>
</evidence>
<dbReference type="GO" id="GO:0005576">
    <property type="term" value="C:extracellular region"/>
    <property type="evidence" value="ECO:0007669"/>
    <property type="project" value="UniProtKB-SubCell"/>
</dbReference>
<dbReference type="EC" id="3.4.24.-" evidence="9"/>
<dbReference type="PANTHER" id="PTHR33794">
    <property type="entry name" value="BACILLOLYSIN"/>
    <property type="match status" value="1"/>
</dbReference>
<dbReference type="InterPro" id="IPR013856">
    <property type="entry name" value="Peptidase_M4_domain"/>
</dbReference>
<dbReference type="SUPFAM" id="SSF55486">
    <property type="entry name" value="Metalloproteases ('zincins'), catalytic domain"/>
    <property type="match status" value="1"/>
</dbReference>
<evidence type="ECO:0000256" key="4">
    <source>
        <dbReference type="ARBA" id="ARBA00022729"/>
    </source>
</evidence>
<evidence type="ECO:0000313" key="13">
    <source>
        <dbReference type="EMBL" id="MBO1321746.1"/>
    </source>
</evidence>
<dbReference type="EMBL" id="JAFREP010000027">
    <property type="protein sequence ID" value="MBO1321746.1"/>
    <property type="molecule type" value="Genomic_DNA"/>
</dbReference>
<keyword evidence="14" id="KW-1185">Reference proteome</keyword>
<evidence type="ECO:0000313" key="14">
    <source>
        <dbReference type="Proteomes" id="UP000664417"/>
    </source>
</evidence>
<dbReference type="PRINTS" id="PR00730">
    <property type="entry name" value="THERMOLYSIN"/>
</dbReference>
<dbReference type="Pfam" id="PF01447">
    <property type="entry name" value="Peptidase_M4"/>
    <property type="match status" value="1"/>
</dbReference>
<keyword evidence="2 9" id="KW-0645">Protease</keyword>
<feature type="chain" id="PRO_5035341717" description="Neutral metalloproteinase" evidence="9">
    <location>
        <begin position="20"/>
        <end position="592"/>
    </location>
</feature>
<dbReference type="Gene3D" id="2.60.120.380">
    <property type="match status" value="1"/>
</dbReference>
<gene>
    <name evidence="13" type="ORF">J3U88_24925</name>
</gene>
<reference evidence="13" key="1">
    <citation type="submission" date="2021-03" db="EMBL/GenBank/DDBJ databases">
        <authorList>
            <person name="Wang G."/>
        </authorList>
    </citation>
    <scope>NUCLEOTIDE SEQUENCE</scope>
    <source>
        <strain evidence="13">KCTC 12899</strain>
    </source>
</reference>
<feature type="domain" description="Peptidase M4" evidence="10">
    <location>
        <begin position="247"/>
        <end position="319"/>
    </location>
</feature>
<dbReference type="InterPro" id="IPR050728">
    <property type="entry name" value="Zinc_Metalloprotease_M4"/>
</dbReference>
<feature type="signal peptide" evidence="9">
    <location>
        <begin position="1"/>
        <end position="19"/>
    </location>
</feature>
<dbReference type="Gene3D" id="3.10.170.10">
    <property type="match status" value="1"/>
</dbReference>
<dbReference type="Pfam" id="PF07504">
    <property type="entry name" value="FTP"/>
    <property type="match status" value="1"/>
</dbReference>
<feature type="domain" description="FTP" evidence="12">
    <location>
        <begin position="72"/>
        <end position="119"/>
    </location>
</feature>
<keyword evidence="7 9" id="KW-0482">Metalloprotease</keyword>
<dbReference type="RefSeq" id="WP_207861719.1">
    <property type="nucleotide sequence ID" value="NZ_JAFREP010000027.1"/>
</dbReference>
<evidence type="ECO:0000256" key="9">
    <source>
        <dbReference type="RuleBase" id="RU366073"/>
    </source>
</evidence>
<comment type="cofactor">
    <cofactor evidence="9">
        <name>Zn(2+)</name>
        <dbReference type="ChEBI" id="CHEBI:29105"/>
    </cofactor>
</comment>
<dbReference type="InterPro" id="IPR023612">
    <property type="entry name" value="Peptidase_M4"/>
</dbReference>
<dbReference type="AlphaFoldDB" id="A0A8J7QJ55"/>
<name>A0A8J7QJ55_9BACT</name>
<dbReference type="InterPro" id="IPR027268">
    <property type="entry name" value="Peptidase_M4/M1_CTD_sf"/>
</dbReference>
<keyword evidence="6 9" id="KW-0862">Zinc</keyword>
<evidence type="ECO:0000256" key="3">
    <source>
        <dbReference type="ARBA" id="ARBA00022723"/>
    </source>
</evidence>
<comment type="function">
    <text evidence="9">Extracellular zinc metalloprotease.</text>
</comment>
<evidence type="ECO:0000256" key="5">
    <source>
        <dbReference type="ARBA" id="ARBA00022801"/>
    </source>
</evidence>
<evidence type="ECO:0000256" key="7">
    <source>
        <dbReference type="ARBA" id="ARBA00023049"/>
    </source>
</evidence>
<feature type="active site" evidence="8">
    <location>
        <position position="312"/>
    </location>
</feature>
<comment type="similarity">
    <text evidence="1 9">Belongs to the peptidase M4 family.</text>
</comment>
<proteinExistence type="inferred from homology"/>
<sequence>MRFYASLVLCFLFSLTLIAQTPALHKQEFSRGKTMYVQGNLGELGIGKKAGSEAAFVQQQVAPSRNKRAIETLDVTRTEWDDLGMKHTKVGQFINGMPVEGAEVVVHSDSAGSIFYMNGLLANTDRTALSPTITADEAVANVLEKHNIKAYEMVAKPELTYVADENGEAFLAYKMTLFYNDGEKMNEDAIFADATGQNRFVRWPQLCGALSRAIYLPDPNSNNYALARSEGDPTISGDAYANTVYNQLGTTYNYFLSTFGRDSYDNQGGIMRAIVHEGSASWSSSQDVMICGDGDGTSWGNFCESLDVIAHEIGHGVTDYESKLVYANESGALNEAYSDIFGVGATIYTSGVNSDTWLIGEEVYTPNTPGDALRYMNNPTRDNQSYDYYPERYTGSQDNGGVHLNSGIMNLAFYLMSQGGSHPRGKTSTVVSAIGNARAQQIFYRAQVQGYLTANATFADMRAASIRAAEDLYGSSISASVADAWTAVGVGTSDNGGGDDCATGTLSSSNTEDFYTISGSGSTTVNLSGPSGTDFDLYLQRSTNGGRSWRNIASSTSYTSDESVTATLSSSFSYRIRVARYSGSGEYTVCLQ</sequence>
<dbReference type="SUPFAM" id="SSF89260">
    <property type="entry name" value="Collagen-binding domain"/>
    <property type="match status" value="1"/>
</dbReference>
<comment type="caution">
    <text evidence="13">The sequence shown here is derived from an EMBL/GenBank/DDBJ whole genome shotgun (WGS) entry which is preliminary data.</text>
</comment>
<dbReference type="GO" id="GO:0006508">
    <property type="term" value="P:proteolysis"/>
    <property type="evidence" value="ECO:0007669"/>
    <property type="project" value="UniProtKB-KW"/>
</dbReference>
<feature type="active site" description="Proton donor" evidence="8">
    <location>
        <position position="403"/>
    </location>
</feature>
<dbReference type="GO" id="GO:0046872">
    <property type="term" value="F:metal ion binding"/>
    <property type="evidence" value="ECO:0007669"/>
    <property type="project" value="UniProtKB-UniRule"/>
</dbReference>
<dbReference type="InterPro" id="IPR001570">
    <property type="entry name" value="Peptidase_M4_C_domain"/>
</dbReference>
<dbReference type="GO" id="GO:0004222">
    <property type="term" value="F:metalloendopeptidase activity"/>
    <property type="evidence" value="ECO:0007669"/>
    <property type="project" value="UniProtKB-UniRule"/>
</dbReference>
<evidence type="ECO:0000259" key="10">
    <source>
        <dbReference type="Pfam" id="PF01447"/>
    </source>
</evidence>
<evidence type="ECO:0000259" key="12">
    <source>
        <dbReference type="Pfam" id="PF07504"/>
    </source>
</evidence>
<keyword evidence="4 9" id="KW-0732">Signal</keyword>
<comment type="subcellular location">
    <subcellularLocation>
        <location evidence="9">Secreted</location>
    </subcellularLocation>
</comment>
<accession>A0A8J7QJ55</accession>
<dbReference type="Pfam" id="PF02868">
    <property type="entry name" value="Peptidase_M4_C"/>
    <property type="match status" value="1"/>
</dbReference>
<dbReference type="CDD" id="cd09597">
    <property type="entry name" value="M4_TLP"/>
    <property type="match status" value="1"/>
</dbReference>
<dbReference type="Proteomes" id="UP000664417">
    <property type="component" value="Unassembled WGS sequence"/>
</dbReference>
<dbReference type="Gene3D" id="1.10.390.10">
    <property type="entry name" value="Neutral Protease Domain 2"/>
    <property type="match status" value="1"/>
</dbReference>
<dbReference type="PANTHER" id="PTHR33794:SF1">
    <property type="entry name" value="BACILLOLYSIN"/>
    <property type="match status" value="1"/>
</dbReference>
<keyword evidence="5 9" id="KW-0378">Hydrolase</keyword>